<evidence type="ECO:0000313" key="8">
    <source>
        <dbReference type="EMBL" id="RZS53356.1"/>
    </source>
</evidence>
<keyword evidence="6" id="KW-0694">RNA-binding</keyword>
<dbReference type="AlphaFoldDB" id="A0A4Q7LFV2"/>
<dbReference type="EMBL" id="SGWV01000010">
    <property type="protein sequence ID" value="RZS53356.1"/>
    <property type="molecule type" value="Genomic_DNA"/>
</dbReference>
<reference evidence="8 9" key="1">
    <citation type="submission" date="2019-02" db="EMBL/GenBank/DDBJ databases">
        <title>Genomic Encyclopedia of Type Strains, Phase IV (KMG-IV): sequencing the most valuable type-strain genomes for metagenomic binning, comparative biology and taxonomic classification.</title>
        <authorList>
            <person name="Goeker M."/>
        </authorList>
    </citation>
    <scope>NUCLEOTIDE SEQUENCE [LARGE SCALE GENOMIC DNA]</scope>
    <source>
        <strain evidence="8 9">DSM 10617</strain>
    </source>
</reference>
<evidence type="ECO:0000256" key="5">
    <source>
        <dbReference type="ARBA" id="ARBA00022801"/>
    </source>
</evidence>
<evidence type="ECO:0000256" key="6">
    <source>
        <dbReference type="ARBA" id="ARBA00022884"/>
    </source>
</evidence>
<dbReference type="InterPro" id="IPR020539">
    <property type="entry name" value="RNase_P_CS"/>
</dbReference>
<evidence type="ECO:0000256" key="1">
    <source>
        <dbReference type="ARBA" id="ARBA00002663"/>
    </source>
</evidence>
<dbReference type="Proteomes" id="UP000293433">
    <property type="component" value="Unassembled WGS sequence"/>
</dbReference>
<keyword evidence="3" id="KW-0540">Nuclease</keyword>
<accession>A0A4Q7LFV2</accession>
<dbReference type="RefSeq" id="WP_130482799.1">
    <property type="nucleotide sequence ID" value="NZ_SGWV01000010.1"/>
</dbReference>
<dbReference type="PROSITE" id="PS00648">
    <property type="entry name" value="RIBONUCLEASE_P"/>
    <property type="match status" value="1"/>
</dbReference>
<dbReference type="OrthoDB" id="398329at2"/>
<feature type="region of interest" description="Disordered" evidence="7">
    <location>
        <begin position="42"/>
        <end position="61"/>
    </location>
</feature>
<evidence type="ECO:0000256" key="2">
    <source>
        <dbReference type="ARBA" id="ARBA00022694"/>
    </source>
</evidence>
<evidence type="ECO:0000313" key="9">
    <source>
        <dbReference type="Proteomes" id="UP000293433"/>
    </source>
</evidence>
<protein>
    <submittedName>
        <fullName evidence="8">Ribonuclease P protein component</fullName>
    </submittedName>
</protein>
<keyword evidence="9" id="KW-1185">Reference proteome</keyword>
<keyword evidence="5" id="KW-0378">Hydrolase</keyword>
<comment type="function">
    <text evidence="1">RNaseP catalyzes the removal of the 5'-leader sequence from pre-tRNA to produce the mature 5'-terminus. It can also cleave other RNA substrates such as 4.5S RNA. The protein component plays an auxiliary but essential role in vivo by binding to the 5'-leader sequence and broadening the substrate specificity of the ribozyme.</text>
</comment>
<dbReference type="Gene3D" id="3.30.230.10">
    <property type="match status" value="1"/>
</dbReference>
<evidence type="ECO:0000256" key="3">
    <source>
        <dbReference type="ARBA" id="ARBA00022722"/>
    </source>
</evidence>
<name>A0A4Q7LFV2_9BURK</name>
<comment type="caution">
    <text evidence="8">The sequence shown here is derived from an EMBL/GenBank/DDBJ whole genome shotgun (WGS) entry which is preliminary data.</text>
</comment>
<sequence length="155" mass="16977">MLSSLDGAERFQAVLGTRPCSRSAHFMLHYRAVDKLSTGRMVTQDRSVDESEDTSPAQPVAPPEFGVHLGLVVPKRHAKRAVTRNLVRREARAQMARSVTILPPGDWVLRLRAPFDRTLYSSAASAALLSVVREEMSRLIADGVRVASKVAGASR</sequence>
<keyword evidence="2" id="KW-0819">tRNA processing</keyword>
<evidence type="ECO:0000256" key="7">
    <source>
        <dbReference type="SAM" id="MobiDB-lite"/>
    </source>
</evidence>
<dbReference type="GO" id="GO:0004526">
    <property type="term" value="F:ribonuclease P activity"/>
    <property type="evidence" value="ECO:0007669"/>
    <property type="project" value="InterPro"/>
</dbReference>
<evidence type="ECO:0000256" key="4">
    <source>
        <dbReference type="ARBA" id="ARBA00022759"/>
    </source>
</evidence>
<dbReference type="InterPro" id="IPR020568">
    <property type="entry name" value="Ribosomal_Su5_D2-typ_SF"/>
</dbReference>
<keyword evidence="4" id="KW-0255">Endonuclease</keyword>
<proteinExistence type="predicted"/>
<dbReference type="InterPro" id="IPR014721">
    <property type="entry name" value="Ribsml_uS5_D2-typ_fold_subgr"/>
</dbReference>
<organism evidence="8 9">
    <name type="scientific">Sphaerotilus mobilis</name>
    <dbReference type="NCBI Taxonomy" id="47994"/>
    <lineage>
        <taxon>Bacteria</taxon>
        <taxon>Pseudomonadati</taxon>
        <taxon>Pseudomonadota</taxon>
        <taxon>Betaproteobacteria</taxon>
        <taxon>Burkholderiales</taxon>
        <taxon>Sphaerotilaceae</taxon>
        <taxon>Sphaerotilus</taxon>
    </lineage>
</organism>
<dbReference type="Pfam" id="PF00825">
    <property type="entry name" value="Ribonuclease_P"/>
    <property type="match status" value="1"/>
</dbReference>
<gene>
    <name evidence="8" type="ORF">EV685_2984</name>
</gene>
<dbReference type="GO" id="GO:0008033">
    <property type="term" value="P:tRNA processing"/>
    <property type="evidence" value="ECO:0007669"/>
    <property type="project" value="UniProtKB-KW"/>
</dbReference>
<dbReference type="SUPFAM" id="SSF54211">
    <property type="entry name" value="Ribosomal protein S5 domain 2-like"/>
    <property type="match status" value="1"/>
</dbReference>
<dbReference type="InterPro" id="IPR000100">
    <property type="entry name" value="RNase_P"/>
</dbReference>
<dbReference type="GO" id="GO:0000049">
    <property type="term" value="F:tRNA binding"/>
    <property type="evidence" value="ECO:0007669"/>
    <property type="project" value="InterPro"/>
</dbReference>